<dbReference type="OrthoDB" id="9805537at2"/>
<dbReference type="HOGENOM" id="CLU_490798_0_0_12"/>
<name>V5WKJ4_9SPIO</name>
<gene>
    <name evidence="14" type="ORF">L21SP2_2363</name>
</gene>
<comment type="cofactor">
    <cofactor evidence="1">
        <name>[4Fe-4S] cluster</name>
        <dbReference type="ChEBI" id="CHEBI:49883"/>
    </cofactor>
</comment>
<dbReference type="Pfam" id="PF03313">
    <property type="entry name" value="SDH_alpha"/>
    <property type="match status" value="1"/>
</dbReference>
<dbReference type="KEGG" id="slr:L21SP2_2363"/>
<evidence type="ECO:0000256" key="8">
    <source>
        <dbReference type="ARBA" id="ARBA00023014"/>
    </source>
</evidence>
<dbReference type="GO" id="GO:0051539">
    <property type="term" value="F:4 iron, 4 sulfur cluster binding"/>
    <property type="evidence" value="ECO:0007669"/>
    <property type="project" value="UniProtKB-KW"/>
</dbReference>
<evidence type="ECO:0000256" key="7">
    <source>
        <dbReference type="ARBA" id="ARBA00023004"/>
    </source>
</evidence>
<comment type="similarity">
    <text evidence="2">Belongs to the iron-sulfur dependent L-serine dehydratase family.</text>
</comment>
<dbReference type="Proteomes" id="UP000018680">
    <property type="component" value="Chromosome"/>
</dbReference>
<accession>V5WKJ4</accession>
<dbReference type="AlphaFoldDB" id="V5WKJ4"/>
<dbReference type="GO" id="GO:0006094">
    <property type="term" value="P:gluconeogenesis"/>
    <property type="evidence" value="ECO:0007669"/>
    <property type="project" value="UniProtKB-KW"/>
</dbReference>
<evidence type="ECO:0000313" key="15">
    <source>
        <dbReference type="Proteomes" id="UP000018680"/>
    </source>
</evidence>
<evidence type="ECO:0000259" key="12">
    <source>
        <dbReference type="Pfam" id="PF03313"/>
    </source>
</evidence>
<dbReference type="STRING" id="1307761.L21SP2_2363"/>
<protein>
    <recommendedName>
        <fullName evidence="3">L-serine ammonia-lyase</fullName>
        <ecNumber evidence="3">4.3.1.17</ecNumber>
    </recommendedName>
</protein>
<dbReference type="RefSeq" id="WP_024268620.1">
    <property type="nucleotide sequence ID" value="NC_023035.1"/>
</dbReference>
<dbReference type="EMBL" id="CP006939">
    <property type="protein sequence ID" value="AHC15716.1"/>
    <property type="molecule type" value="Genomic_DNA"/>
</dbReference>
<keyword evidence="8" id="KW-0411">Iron-sulfur</keyword>
<evidence type="ECO:0000256" key="1">
    <source>
        <dbReference type="ARBA" id="ARBA00001966"/>
    </source>
</evidence>
<dbReference type="eggNOG" id="COG1760">
    <property type="taxonomic scope" value="Bacteria"/>
</dbReference>
<feature type="region of interest" description="Disordered" evidence="11">
    <location>
        <begin position="470"/>
        <end position="503"/>
    </location>
</feature>
<reference evidence="14 15" key="1">
    <citation type="journal article" date="2015" name="Stand. Genomic Sci.">
        <title>Complete genome sequence and description of Salinispira pacifica gen. nov., sp. nov., a novel spirochaete isolated form a hypersaline microbial mat.</title>
        <authorList>
            <person name="Ben Hania W."/>
            <person name="Joseph M."/>
            <person name="Schumann P."/>
            <person name="Bunk B."/>
            <person name="Fiebig A."/>
            <person name="Sproer C."/>
            <person name="Klenk H.P."/>
            <person name="Fardeau M.L."/>
            <person name="Spring S."/>
        </authorList>
    </citation>
    <scope>NUCLEOTIDE SEQUENCE [LARGE SCALE GENOMIC DNA]</scope>
    <source>
        <strain evidence="14 15">L21-RPul-D2</strain>
    </source>
</reference>
<keyword evidence="7" id="KW-0408">Iron</keyword>
<dbReference type="InterPro" id="IPR005130">
    <property type="entry name" value="Ser_deHydtase-like_asu"/>
</dbReference>
<dbReference type="PANTHER" id="PTHR30182">
    <property type="entry name" value="L-SERINE DEHYDRATASE"/>
    <property type="match status" value="1"/>
</dbReference>
<keyword evidence="15" id="KW-1185">Reference proteome</keyword>
<evidence type="ECO:0000256" key="5">
    <source>
        <dbReference type="ARBA" id="ARBA00022485"/>
    </source>
</evidence>
<evidence type="ECO:0000256" key="10">
    <source>
        <dbReference type="ARBA" id="ARBA00049406"/>
    </source>
</evidence>
<proteinExistence type="inferred from homology"/>
<sequence length="555" mass="59933">MEYMSFTDLFLIGPGPSSGYTLAALRAAAAFRGLIREYFLQHQSSVAELKHNISEEAFHHPAGKYYIRVLLLGTMSARQHDYLMYEALCSGLSGREIPGVHSSAEVHPRNEVDPLNVVDPLNEVDPLSEVSPEETTWRDMMISDARQLEKIGKIPDPGGDTDVEFHPSRSIISGGSISVPGFSRGVEFQLFSRSEESGEHLILSRRWYSIGGGVICDDAFALLRFVGTNEPERHFPPPGDRLSFSFDPRALIGLCREYNTDIPGLMLEQETAIHGELRLRKILDTYHQYFVRLMQKMSRSLENSGGTDAGEQPGTVTRLISYIQELTYRGEPGIHFAGTGAWGIMPVVYYLSFGIAETGESAMHRADKDRLTTYICTAAAIARLLGKGSPEGVNGCQGETGAAAAMAAGALTAVRGGSSLDILSSAAAVLEHSLGLGCPVQGETITHPCGIRSAVAAAAALTVCERTAAGSPQGFSQNTAGARKGRGSESAHQQGPDSGEYNNIPAVSKSDASYYSLENVCDIVFEFRRRGEELKHNFKQPGAGGLPIEVSIPEC</sequence>
<dbReference type="InterPro" id="IPR051318">
    <property type="entry name" value="Fe-S_L-Ser"/>
</dbReference>
<evidence type="ECO:0000256" key="9">
    <source>
        <dbReference type="ARBA" id="ARBA00023239"/>
    </source>
</evidence>
<evidence type="ECO:0000313" key="14">
    <source>
        <dbReference type="EMBL" id="AHC15716.1"/>
    </source>
</evidence>
<dbReference type="EC" id="4.3.1.17" evidence="3"/>
<dbReference type="InterPro" id="IPR029009">
    <property type="entry name" value="ASB_dom_sf"/>
</dbReference>
<dbReference type="Gene3D" id="3.30.1330.90">
    <property type="entry name" value="D-3-phosphoglycerate dehydrogenase, domain 3"/>
    <property type="match status" value="1"/>
</dbReference>
<dbReference type="Pfam" id="PF03315">
    <property type="entry name" value="SDH_beta"/>
    <property type="match status" value="1"/>
</dbReference>
<keyword evidence="6" id="KW-0479">Metal-binding</keyword>
<feature type="domain" description="Serine dehydratase-like alpha subunit" evidence="12">
    <location>
        <begin position="337"/>
        <end position="470"/>
    </location>
</feature>
<evidence type="ECO:0000256" key="6">
    <source>
        <dbReference type="ARBA" id="ARBA00022723"/>
    </source>
</evidence>
<dbReference type="GO" id="GO:0003941">
    <property type="term" value="F:L-serine ammonia-lyase activity"/>
    <property type="evidence" value="ECO:0007669"/>
    <property type="project" value="UniProtKB-EC"/>
</dbReference>
<keyword evidence="4" id="KW-0312">Gluconeogenesis</keyword>
<evidence type="ECO:0000256" key="3">
    <source>
        <dbReference type="ARBA" id="ARBA00012093"/>
    </source>
</evidence>
<evidence type="ECO:0000256" key="2">
    <source>
        <dbReference type="ARBA" id="ARBA00008636"/>
    </source>
</evidence>
<evidence type="ECO:0000256" key="4">
    <source>
        <dbReference type="ARBA" id="ARBA00022432"/>
    </source>
</evidence>
<evidence type="ECO:0000259" key="13">
    <source>
        <dbReference type="Pfam" id="PF03315"/>
    </source>
</evidence>
<evidence type="ECO:0000256" key="11">
    <source>
        <dbReference type="SAM" id="MobiDB-lite"/>
    </source>
</evidence>
<dbReference type="GO" id="GO:0046872">
    <property type="term" value="F:metal ion binding"/>
    <property type="evidence" value="ECO:0007669"/>
    <property type="project" value="UniProtKB-KW"/>
</dbReference>
<keyword evidence="5" id="KW-0004">4Fe-4S</keyword>
<organism evidence="14 15">
    <name type="scientific">Salinispira pacifica</name>
    <dbReference type="NCBI Taxonomy" id="1307761"/>
    <lineage>
        <taxon>Bacteria</taxon>
        <taxon>Pseudomonadati</taxon>
        <taxon>Spirochaetota</taxon>
        <taxon>Spirochaetia</taxon>
        <taxon>Spirochaetales</taxon>
        <taxon>Spirochaetaceae</taxon>
        <taxon>Salinispira</taxon>
    </lineage>
</organism>
<keyword evidence="9 14" id="KW-0456">Lyase</keyword>
<feature type="domain" description="Serine dehydratase beta chain" evidence="13">
    <location>
        <begin position="5"/>
        <end position="218"/>
    </location>
</feature>
<dbReference type="PANTHER" id="PTHR30182:SF12">
    <property type="entry name" value="L-SERINE DEHYDRATASE, BETA CHAIN-RELATED"/>
    <property type="match status" value="1"/>
</dbReference>
<dbReference type="InterPro" id="IPR005131">
    <property type="entry name" value="Ser_deHydtase_bsu"/>
</dbReference>
<comment type="catalytic activity">
    <reaction evidence="10">
        <text>L-serine = pyruvate + NH4(+)</text>
        <dbReference type="Rhea" id="RHEA:19169"/>
        <dbReference type="ChEBI" id="CHEBI:15361"/>
        <dbReference type="ChEBI" id="CHEBI:28938"/>
        <dbReference type="ChEBI" id="CHEBI:33384"/>
        <dbReference type="EC" id="4.3.1.17"/>
    </reaction>
</comment>